<dbReference type="EMBL" id="FOFB01000012">
    <property type="protein sequence ID" value="SEQ60733.1"/>
    <property type="molecule type" value="Genomic_DNA"/>
</dbReference>
<accession>A0A1H9HEB4</accession>
<proteinExistence type="predicted"/>
<evidence type="ECO:0000313" key="2">
    <source>
        <dbReference type="EMBL" id="SEQ60733.1"/>
    </source>
</evidence>
<feature type="compositionally biased region" description="Basic and acidic residues" evidence="1">
    <location>
        <begin position="111"/>
        <end position="122"/>
    </location>
</feature>
<dbReference type="Proteomes" id="UP000199021">
    <property type="component" value="Unassembled WGS sequence"/>
</dbReference>
<evidence type="ECO:0000256" key="1">
    <source>
        <dbReference type="SAM" id="MobiDB-lite"/>
    </source>
</evidence>
<dbReference type="AlphaFoldDB" id="A0A1H9HEB4"/>
<evidence type="ECO:0000313" key="3">
    <source>
        <dbReference type="Proteomes" id="UP000199021"/>
    </source>
</evidence>
<feature type="region of interest" description="Disordered" evidence="1">
    <location>
        <begin position="96"/>
        <end position="128"/>
    </location>
</feature>
<sequence length="157" mass="16562">MSSLQYGWLLDFGRGMGLGSPGSGALSLDARKPQAWTQSPGLVALTQGWRFASRNTAGDHGQPSKEKNRAKTWSPRCFERRGDALVSGQCLSGVDRHSARDKGLQCPARAGGRDHEPPEGERPRKKASTARRAFLCGLLTGGGSAGVAAETDGPCAL</sequence>
<gene>
    <name evidence="2" type="ORF">SAMN05444359_112128</name>
</gene>
<protein>
    <submittedName>
        <fullName evidence="2">Uncharacterized protein</fullName>
    </submittedName>
</protein>
<feature type="region of interest" description="Disordered" evidence="1">
    <location>
        <begin position="53"/>
        <end position="74"/>
    </location>
</feature>
<keyword evidence="3" id="KW-1185">Reference proteome</keyword>
<name>A0A1H9HEB4_9BACT</name>
<dbReference type="InParanoid" id="A0A1H9HEB4"/>
<organism evidence="2 3">
    <name type="scientific">Neolewinella agarilytica</name>
    <dbReference type="NCBI Taxonomy" id="478744"/>
    <lineage>
        <taxon>Bacteria</taxon>
        <taxon>Pseudomonadati</taxon>
        <taxon>Bacteroidota</taxon>
        <taxon>Saprospiria</taxon>
        <taxon>Saprospirales</taxon>
        <taxon>Lewinellaceae</taxon>
        <taxon>Neolewinella</taxon>
    </lineage>
</organism>
<reference evidence="3" key="1">
    <citation type="submission" date="2016-10" db="EMBL/GenBank/DDBJ databases">
        <authorList>
            <person name="Varghese N."/>
            <person name="Submissions S."/>
        </authorList>
    </citation>
    <scope>NUCLEOTIDE SEQUENCE [LARGE SCALE GENOMIC DNA]</scope>
    <source>
        <strain evidence="3">DSM 24740</strain>
    </source>
</reference>